<sequence>MTRLRPLLTVRVAESSLLSPLWRSRMGKMKERERNGKQGKECENDVWEHKHTDKEQWKRIGGFTNSLSPMHDVLGARGSSAEQGGACREEWEGEAEGVGSLVRSRI</sequence>
<organism evidence="2 3">
    <name type="scientific">Oryza sativa subsp. indica</name>
    <name type="common">Rice</name>
    <dbReference type="NCBI Taxonomy" id="39946"/>
    <lineage>
        <taxon>Eukaryota</taxon>
        <taxon>Viridiplantae</taxon>
        <taxon>Streptophyta</taxon>
        <taxon>Embryophyta</taxon>
        <taxon>Tracheophyta</taxon>
        <taxon>Spermatophyta</taxon>
        <taxon>Magnoliopsida</taxon>
        <taxon>Liliopsida</taxon>
        <taxon>Poales</taxon>
        <taxon>Poaceae</taxon>
        <taxon>BOP clade</taxon>
        <taxon>Oryzoideae</taxon>
        <taxon>Oryzeae</taxon>
        <taxon>Oryzinae</taxon>
        <taxon>Oryza</taxon>
        <taxon>Oryza sativa</taxon>
    </lineage>
</organism>
<dbReference type="Proteomes" id="UP000007015">
    <property type="component" value="Chromosome 11"/>
</dbReference>
<evidence type="ECO:0000313" key="2">
    <source>
        <dbReference type="EMBL" id="EEC68232.1"/>
    </source>
</evidence>
<dbReference type="EMBL" id="CM000136">
    <property type="protein sequence ID" value="EEC68232.1"/>
    <property type="molecule type" value="Genomic_DNA"/>
</dbReference>
<keyword evidence="3" id="KW-1185">Reference proteome</keyword>
<proteinExistence type="predicted"/>
<reference evidence="2 3" key="1">
    <citation type="journal article" date="2005" name="PLoS Biol.">
        <title>The genomes of Oryza sativa: a history of duplications.</title>
        <authorList>
            <person name="Yu J."/>
            <person name="Wang J."/>
            <person name="Lin W."/>
            <person name="Li S."/>
            <person name="Li H."/>
            <person name="Zhou J."/>
            <person name="Ni P."/>
            <person name="Dong W."/>
            <person name="Hu S."/>
            <person name="Zeng C."/>
            <person name="Zhang J."/>
            <person name="Zhang Y."/>
            <person name="Li R."/>
            <person name="Xu Z."/>
            <person name="Li S."/>
            <person name="Li X."/>
            <person name="Zheng H."/>
            <person name="Cong L."/>
            <person name="Lin L."/>
            <person name="Yin J."/>
            <person name="Geng J."/>
            <person name="Li G."/>
            <person name="Shi J."/>
            <person name="Liu J."/>
            <person name="Lv H."/>
            <person name="Li J."/>
            <person name="Wang J."/>
            <person name="Deng Y."/>
            <person name="Ran L."/>
            <person name="Shi X."/>
            <person name="Wang X."/>
            <person name="Wu Q."/>
            <person name="Li C."/>
            <person name="Ren X."/>
            <person name="Wang J."/>
            <person name="Wang X."/>
            <person name="Li D."/>
            <person name="Liu D."/>
            <person name="Zhang X."/>
            <person name="Ji Z."/>
            <person name="Zhao W."/>
            <person name="Sun Y."/>
            <person name="Zhang Z."/>
            <person name="Bao J."/>
            <person name="Han Y."/>
            <person name="Dong L."/>
            <person name="Ji J."/>
            <person name="Chen P."/>
            <person name="Wu S."/>
            <person name="Liu J."/>
            <person name="Xiao Y."/>
            <person name="Bu D."/>
            <person name="Tan J."/>
            <person name="Yang L."/>
            <person name="Ye C."/>
            <person name="Zhang J."/>
            <person name="Xu J."/>
            <person name="Zhou Y."/>
            <person name="Yu Y."/>
            <person name="Zhang B."/>
            <person name="Zhuang S."/>
            <person name="Wei H."/>
            <person name="Liu B."/>
            <person name="Lei M."/>
            <person name="Yu H."/>
            <person name="Li Y."/>
            <person name="Xu H."/>
            <person name="Wei S."/>
            <person name="He X."/>
            <person name="Fang L."/>
            <person name="Zhang Z."/>
            <person name="Zhang Y."/>
            <person name="Huang X."/>
            <person name="Su Z."/>
            <person name="Tong W."/>
            <person name="Li J."/>
            <person name="Tong Z."/>
            <person name="Li S."/>
            <person name="Ye J."/>
            <person name="Wang L."/>
            <person name="Fang L."/>
            <person name="Lei T."/>
            <person name="Chen C."/>
            <person name="Chen H."/>
            <person name="Xu Z."/>
            <person name="Li H."/>
            <person name="Huang H."/>
            <person name="Zhang F."/>
            <person name="Xu H."/>
            <person name="Li N."/>
            <person name="Zhao C."/>
            <person name="Li S."/>
            <person name="Dong L."/>
            <person name="Huang Y."/>
            <person name="Li L."/>
            <person name="Xi Y."/>
            <person name="Qi Q."/>
            <person name="Li W."/>
            <person name="Zhang B."/>
            <person name="Hu W."/>
            <person name="Zhang Y."/>
            <person name="Tian X."/>
            <person name="Jiao Y."/>
            <person name="Liang X."/>
            <person name="Jin J."/>
            <person name="Gao L."/>
            <person name="Zheng W."/>
            <person name="Hao B."/>
            <person name="Liu S."/>
            <person name="Wang W."/>
            <person name="Yuan L."/>
            <person name="Cao M."/>
            <person name="McDermott J."/>
            <person name="Samudrala R."/>
            <person name="Wang J."/>
            <person name="Wong G.K."/>
            <person name="Yang H."/>
        </authorList>
    </citation>
    <scope>NUCLEOTIDE SEQUENCE [LARGE SCALE GENOMIC DNA]</scope>
    <source>
        <strain evidence="3">cv. 93-11</strain>
    </source>
</reference>
<name>B8BKP6_ORYSI</name>
<dbReference type="HOGENOM" id="CLU_2227619_0_0_1"/>
<gene>
    <name evidence="2" type="ORF">OsI_36235</name>
</gene>
<accession>B8BKP6</accession>
<evidence type="ECO:0000256" key="1">
    <source>
        <dbReference type="SAM" id="MobiDB-lite"/>
    </source>
</evidence>
<protein>
    <submittedName>
        <fullName evidence="2">Uncharacterized protein</fullName>
    </submittedName>
</protein>
<dbReference type="AlphaFoldDB" id="B8BKP6"/>
<evidence type="ECO:0000313" key="3">
    <source>
        <dbReference type="Proteomes" id="UP000007015"/>
    </source>
</evidence>
<dbReference type="Gramene" id="BGIOSGA035326-TA">
    <property type="protein sequence ID" value="BGIOSGA035326-PA"/>
    <property type="gene ID" value="BGIOSGA035326"/>
</dbReference>
<feature type="region of interest" description="Disordered" evidence="1">
    <location>
        <begin position="74"/>
        <end position="106"/>
    </location>
</feature>